<dbReference type="InterPro" id="IPR018076">
    <property type="entry name" value="T2SS_GspF_dom"/>
</dbReference>
<evidence type="ECO:0000256" key="7">
    <source>
        <dbReference type="ARBA" id="ARBA00022989"/>
    </source>
</evidence>
<evidence type="ECO:0000256" key="9">
    <source>
        <dbReference type="RuleBase" id="RU003923"/>
    </source>
</evidence>
<dbReference type="PRINTS" id="PR00812">
    <property type="entry name" value="BCTERIALGSPF"/>
</dbReference>
<dbReference type="AlphaFoldDB" id="A0A2P5P8J4"/>
<keyword evidence="3 9" id="KW-0813">Transport</keyword>
<evidence type="ECO:0000256" key="4">
    <source>
        <dbReference type="ARBA" id="ARBA00022475"/>
    </source>
</evidence>
<organism evidence="11 12">
    <name type="scientific">Dehalogenimonas etheniformans</name>
    <dbReference type="NCBI Taxonomy" id="1536648"/>
    <lineage>
        <taxon>Bacteria</taxon>
        <taxon>Bacillati</taxon>
        <taxon>Chloroflexota</taxon>
        <taxon>Dehalococcoidia</taxon>
        <taxon>Dehalococcoidales</taxon>
        <taxon>Dehalococcoidaceae</taxon>
        <taxon>Dehalogenimonas</taxon>
    </lineage>
</organism>
<keyword evidence="4" id="KW-1003">Cell membrane</keyword>
<comment type="subcellular location">
    <subcellularLocation>
        <location evidence="1">Cell inner membrane</location>
        <topology evidence="1">Multi-pass membrane protein</topology>
    </subcellularLocation>
    <subcellularLocation>
        <location evidence="9">Cell membrane</location>
        <topology evidence="9">Multi-pass membrane protein</topology>
    </subcellularLocation>
</comment>
<comment type="similarity">
    <text evidence="2 9">Belongs to the GSP F family.</text>
</comment>
<evidence type="ECO:0000256" key="3">
    <source>
        <dbReference type="ARBA" id="ARBA00022448"/>
    </source>
</evidence>
<evidence type="ECO:0000256" key="6">
    <source>
        <dbReference type="ARBA" id="ARBA00022692"/>
    </source>
</evidence>
<evidence type="ECO:0000256" key="5">
    <source>
        <dbReference type="ARBA" id="ARBA00022519"/>
    </source>
</evidence>
<keyword evidence="8" id="KW-0472">Membrane</keyword>
<dbReference type="InterPro" id="IPR001992">
    <property type="entry name" value="T2SS_GspF/T4SS_PilC_CS"/>
</dbReference>
<dbReference type="OrthoDB" id="9805682at2"/>
<keyword evidence="7" id="KW-1133">Transmembrane helix</keyword>
<dbReference type="PANTHER" id="PTHR30012">
    <property type="entry name" value="GENERAL SECRETION PATHWAY PROTEIN"/>
    <property type="match status" value="1"/>
</dbReference>
<reference evidence="11 12" key="1">
    <citation type="journal article" date="2017" name="ISME J.">
        <title>Grape pomace compost harbors organohalide-respiring Dehalogenimonas species with novel reductive dehalogenase genes.</title>
        <authorList>
            <person name="Yang Y."/>
            <person name="Higgins S.A."/>
            <person name="Yan J."/>
            <person name="Simsir B."/>
            <person name="Chourey K."/>
            <person name="Iyer R."/>
            <person name="Hettich R.L."/>
            <person name="Baldwin B."/>
            <person name="Ogles D.M."/>
            <person name="Loffler F.E."/>
        </authorList>
    </citation>
    <scope>NUCLEOTIDE SEQUENCE [LARGE SCALE GENOMIC DNA]</scope>
    <source>
        <strain evidence="11 12">GP</strain>
    </source>
</reference>
<dbReference type="PANTHER" id="PTHR30012:SF0">
    <property type="entry name" value="TYPE II SECRETION SYSTEM PROTEIN F-RELATED"/>
    <property type="match status" value="1"/>
</dbReference>
<feature type="domain" description="Type II secretion system protein GspF" evidence="10">
    <location>
        <begin position="272"/>
        <end position="391"/>
    </location>
</feature>
<protein>
    <submittedName>
        <fullName evidence="11">Type II secretion system F family protein</fullName>
    </submittedName>
</protein>
<evidence type="ECO:0000259" key="10">
    <source>
        <dbReference type="Pfam" id="PF00482"/>
    </source>
</evidence>
<evidence type="ECO:0000313" key="11">
    <source>
        <dbReference type="EMBL" id="PPD58611.1"/>
    </source>
</evidence>
<dbReference type="Pfam" id="PF00482">
    <property type="entry name" value="T2SSF"/>
    <property type="match status" value="2"/>
</dbReference>
<dbReference type="GO" id="GO:0009306">
    <property type="term" value="P:protein secretion"/>
    <property type="evidence" value="ECO:0007669"/>
    <property type="project" value="InterPro"/>
</dbReference>
<accession>A0A2P5P8J4</accession>
<dbReference type="Proteomes" id="UP000235653">
    <property type="component" value="Unassembled WGS sequence"/>
</dbReference>
<sequence>MNYAYVAYTQDRKLVQGKIAAMDRDSATKLLVHNGYQVLSLKTQSSLFSVSTSSLFAKKVKLQEIILFSRQLALLLESGTDIVTSLELLQEQTTNPTFKKTLGAVANDIRGGSSLSAAMSKHPKVFSPLFHRVLSAGEQGGNMETVLRNMADFLSRMNETRKKLKSAMTYPVVVAVVAVVVVAILMLFVMPTFTDLYKNLGVNLPAATKILISVTDFSSKFGIYILGALIAIVIGLIMWARTPIGRYNVDKGLLKTPVIGRIIQLSELSRACQTISLLFRAGLPLPEIMAQAQNATSNKIISEAIGQVQQELIRGEGLSGPMKRRKVFLPMMVQMVGVGEETGKLDDTLATVAHTYDMEADDRIKSAVELIQPAMTVVIGLVVAFIAVALVGSMYSMYGQLGTE</sequence>
<gene>
    <name evidence="11" type="ORF">JP09_001655</name>
</gene>
<evidence type="ECO:0000256" key="1">
    <source>
        <dbReference type="ARBA" id="ARBA00004429"/>
    </source>
</evidence>
<dbReference type="EMBL" id="JQAN02000006">
    <property type="protein sequence ID" value="PPD58611.1"/>
    <property type="molecule type" value="Genomic_DNA"/>
</dbReference>
<dbReference type="PROSITE" id="PS00874">
    <property type="entry name" value="T2SP_F"/>
    <property type="match status" value="1"/>
</dbReference>
<proteinExistence type="inferred from homology"/>
<evidence type="ECO:0000313" key="12">
    <source>
        <dbReference type="Proteomes" id="UP000235653"/>
    </source>
</evidence>
<dbReference type="FunFam" id="1.20.81.30:FF:000001">
    <property type="entry name" value="Type II secretion system protein F"/>
    <property type="match status" value="2"/>
</dbReference>
<name>A0A2P5P8J4_9CHLR</name>
<dbReference type="GO" id="GO:0005886">
    <property type="term" value="C:plasma membrane"/>
    <property type="evidence" value="ECO:0007669"/>
    <property type="project" value="UniProtKB-SubCell"/>
</dbReference>
<comment type="caution">
    <text evidence="11">The sequence shown here is derived from an EMBL/GenBank/DDBJ whole genome shotgun (WGS) entry which is preliminary data.</text>
</comment>
<dbReference type="InterPro" id="IPR003004">
    <property type="entry name" value="GspF/PilC"/>
</dbReference>
<feature type="domain" description="Type II secretion system protein GspF" evidence="10">
    <location>
        <begin position="68"/>
        <end position="191"/>
    </location>
</feature>
<evidence type="ECO:0000256" key="2">
    <source>
        <dbReference type="ARBA" id="ARBA00005745"/>
    </source>
</evidence>
<evidence type="ECO:0000256" key="8">
    <source>
        <dbReference type="ARBA" id="ARBA00023136"/>
    </source>
</evidence>
<keyword evidence="6 9" id="KW-0812">Transmembrane</keyword>
<dbReference type="Gene3D" id="1.20.81.30">
    <property type="entry name" value="Type II secretion system (T2SS), domain F"/>
    <property type="match status" value="2"/>
</dbReference>
<dbReference type="RefSeq" id="WP_102330094.1">
    <property type="nucleotide sequence ID" value="NZ_CP058566.2"/>
</dbReference>
<dbReference type="InterPro" id="IPR042094">
    <property type="entry name" value="T2SS_GspF_sf"/>
</dbReference>
<keyword evidence="12" id="KW-1185">Reference proteome</keyword>
<keyword evidence="5" id="KW-0997">Cell inner membrane</keyword>